<evidence type="ECO:0000313" key="1">
    <source>
        <dbReference type="EMBL" id="AYA98715.1"/>
    </source>
</evidence>
<gene>
    <name evidence="1" type="ORF">D4A81_01480</name>
</gene>
<dbReference type="Proteomes" id="UP000265562">
    <property type="component" value="Chromosome"/>
</dbReference>
<proteinExistence type="predicted"/>
<reference evidence="1 2" key="1">
    <citation type="submission" date="2018-09" db="EMBL/GenBank/DDBJ databases">
        <title>Genome sequencing of Lachnoanaerobaculum umeaense DSM 23576.</title>
        <authorList>
            <person name="Kook J.-K."/>
            <person name="Park S.-N."/>
            <person name="Lim Y.K."/>
        </authorList>
    </citation>
    <scope>NUCLEOTIDE SEQUENCE [LARGE SCALE GENOMIC DNA]</scope>
    <source>
        <strain evidence="2">DSM 23576 \ CCUG 58757</strain>
    </source>
</reference>
<dbReference type="NCBIfam" id="TIGR01784">
    <property type="entry name" value="T_den_put_tspse"/>
    <property type="match status" value="1"/>
</dbReference>
<dbReference type="PANTHER" id="PTHR41317:SF1">
    <property type="entry name" value="PD-(D_E)XK NUCLEASE FAMILY TRANSPOSASE"/>
    <property type="match status" value="1"/>
</dbReference>
<protein>
    <submittedName>
        <fullName evidence="1">Rpn family recombination-promoting nuclease/putative transposase</fullName>
    </submittedName>
</protein>
<keyword evidence="2" id="KW-1185">Reference proteome</keyword>
<dbReference type="OrthoDB" id="9811201at2"/>
<evidence type="ECO:0000313" key="2">
    <source>
        <dbReference type="Proteomes" id="UP000265562"/>
    </source>
</evidence>
<organism evidence="1 2">
    <name type="scientific">Lachnoanaerobaculum umeaense</name>
    <dbReference type="NCBI Taxonomy" id="617123"/>
    <lineage>
        <taxon>Bacteria</taxon>
        <taxon>Bacillati</taxon>
        <taxon>Bacillota</taxon>
        <taxon>Clostridia</taxon>
        <taxon>Lachnospirales</taxon>
        <taxon>Lachnospiraceae</taxon>
        <taxon>Lachnoanaerobaculum</taxon>
    </lineage>
</organism>
<dbReference type="PANTHER" id="PTHR41317">
    <property type="entry name" value="PD-(D_E)XK NUCLEASE FAMILY TRANSPOSASE"/>
    <property type="match status" value="1"/>
</dbReference>
<dbReference type="AlphaFoldDB" id="A0A385PXS3"/>
<dbReference type="RefSeq" id="WP_111523887.1">
    <property type="nucleotide sequence ID" value="NZ_CP032364.1"/>
</dbReference>
<dbReference type="Pfam" id="PF12784">
    <property type="entry name" value="PDDEXK_2"/>
    <property type="match status" value="1"/>
</dbReference>
<name>A0A385PXS3_9FIRM</name>
<accession>A0A385PXS3</accession>
<sequence>MSERSIQKFKEYIQKLNPIDDIIFRKMAENKEFCEEILREFLQDYHLKVLNNKSQYAITNIDRRSVILDAYCELRDGRRINIEVQNADNVNHQKRVRYYSSVLTTSLMKKGENFDNVPEVCMIYICNFDIFKENKSLYLIKRVIDGSYTEVDNGLKEIYISANINDGTTLSELMEVFTKDDCYSENFPVTSKMKYDFKYVKEGNKMTDAMKELYDIFKEDMDQELLEKSKKKWIKEGIKEGRKEGAINTLLILVKDGIISVEDAAKRANISVSKFEKYLNKKCKGTDNIIA</sequence>
<dbReference type="InterPro" id="IPR010106">
    <property type="entry name" value="RpnA"/>
</dbReference>
<dbReference type="EMBL" id="CP032364">
    <property type="protein sequence ID" value="AYA98715.1"/>
    <property type="molecule type" value="Genomic_DNA"/>
</dbReference>
<dbReference type="KEGG" id="lua:D4A81_01480"/>